<gene>
    <name evidence="1" type="ORF">X808_16730</name>
</gene>
<name>W0QG37_9PAST</name>
<proteinExistence type="predicted"/>
<keyword evidence="2" id="KW-1185">Reference proteome</keyword>
<evidence type="ECO:0000313" key="2">
    <source>
        <dbReference type="Proteomes" id="UP000066995"/>
    </source>
</evidence>
<dbReference type="Proteomes" id="UP000066995">
    <property type="component" value="Chromosome"/>
</dbReference>
<protein>
    <submittedName>
        <fullName evidence="1">Uncharacterized protein</fullName>
    </submittedName>
</protein>
<dbReference type="KEGG" id="mvi:X808_16730"/>
<accession>W0QG37</accession>
<dbReference type="HOGENOM" id="CLU_3345579_0_0_6"/>
<dbReference type="EMBL" id="CP006943">
    <property type="protein sequence ID" value="AHG76193.1"/>
    <property type="molecule type" value="Genomic_DNA"/>
</dbReference>
<dbReference type="AlphaFoldDB" id="W0QG37"/>
<organism evidence="1 2">
    <name type="scientific">Mannheimia varigena USDA-ARS-USMARC-1296</name>
    <dbReference type="NCBI Taxonomy" id="1433287"/>
    <lineage>
        <taxon>Bacteria</taxon>
        <taxon>Pseudomonadati</taxon>
        <taxon>Pseudomonadota</taxon>
        <taxon>Gammaproteobacteria</taxon>
        <taxon>Pasteurellales</taxon>
        <taxon>Pasteurellaceae</taxon>
        <taxon>Mannheimia</taxon>
    </lineage>
</organism>
<reference evidence="1 2" key="1">
    <citation type="submission" date="2013-12" db="EMBL/GenBank/DDBJ databases">
        <title>Annotation of the Mannheimia varigena USDA-ARS-USMARC-1296 complete genome.</title>
        <authorList>
            <person name="Harhay G.P."/>
            <person name="Clawson M.L."/>
            <person name="Murray R.W."/>
            <person name="Lubbers B.V."/>
            <person name="Heaton M.P."/>
            <person name="Chitko-Mckown C.G."/>
            <person name="Harhay D.M."/>
            <person name="Smith T.P.L."/>
        </authorList>
    </citation>
    <scope>NUCLEOTIDE SEQUENCE [LARGE SCALE GENOMIC DNA]</scope>
    <source>
        <strain evidence="1 2">USDA-ARS-USMARC-1296</strain>
    </source>
</reference>
<sequence>MQIFSKKSFTISLPLAKPMFKKTMLFCDRLLSNKNLL</sequence>
<evidence type="ECO:0000313" key="1">
    <source>
        <dbReference type="EMBL" id="AHG76193.1"/>
    </source>
</evidence>
<dbReference type="STRING" id="1433287.X808_16730"/>